<sequence>MTACTHCEADLPEGLFLCNSGADDLRRILSRVRDVLNTAGGTLTNTAVAPAPIGGGGGGQEAPGLPYSVDMSDRVRDYQEAIRYWAGMIGEAQGKPAPVDTIAAGMFLRAHLGLIRGNEHANTILQELRAAERQVINAADRQAPKLLLGECGAPVWEDTTIVRCAGQIIGREGDDQARCDTCRGIHSARERITEKLSRAWHVLAPLPQIIRALKAYGIHIRYDTAKSWVHRGKIAPVCDIRTRTEGYSAASVLNAMPKPPSNERQHAA</sequence>
<evidence type="ECO:0000313" key="2">
    <source>
        <dbReference type="Proteomes" id="UP000323856"/>
    </source>
</evidence>
<accession>A0A5B0EM89</accession>
<dbReference type="EMBL" id="VOBL01000001">
    <property type="protein sequence ID" value="KAA0979896.1"/>
    <property type="molecule type" value="Genomic_DNA"/>
</dbReference>
<dbReference type="RefSeq" id="WP_149618442.1">
    <property type="nucleotide sequence ID" value="NZ_VOBL01000001.1"/>
</dbReference>
<dbReference type="AlphaFoldDB" id="A0A5B0EM89"/>
<reference evidence="1 2" key="1">
    <citation type="submission" date="2019-07" db="EMBL/GenBank/DDBJ databases">
        <title>Analysis of the biochemical properties, biological activity and biotechnological potential of siderophores and biosurfactants produced by Antarctic psychrotolerant bacteria.</title>
        <authorList>
            <person name="Styczynski M."/>
            <person name="Krucon T."/>
            <person name="Decewicz P."/>
            <person name="Dziewit L."/>
        </authorList>
    </citation>
    <scope>NUCLEOTIDE SEQUENCE [LARGE SCALE GENOMIC DNA]</scope>
    <source>
        <strain evidence="1 2">ANT_H27</strain>
    </source>
</reference>
<gene>
    <name evidence="1" type="ORF">FQ154_01685</name>
</gene>
<dbReference type="Proteomes" id="UP000323856">
    <property type="component" value="Unassembled WGS sequence"/>
</dbReference>
<evidence type="ECO:0000313" key="1">
    <source>
        <dbReference type="EMBL" id="KAA0979896.1"/>
    </source>
</evidence>
<comment type="caution">
    <text evidence="1">The sequence shown here is derived from an EMBL/GenBank/DDBJ whole genome shotgun (WGS) entry which is preliminary data.</text>
</comment>
<protein>
    <submittedName>
        <fullName evidence="1">Uncharacterized protein</fullName>
    </submittedName>
</protein>
<proteinExistence type="predicted"/>
<dbReference type="OrthoDB" id="4941772at2"/>
<name>A0A5B0EM89_9MICC</name>
<organism evidence="1 2">
    <name type="scientific">Paeniglutamicibacter gangotriensis</name>
    <dbReference type="NCBI Taxonomy" id="254787"/>
    <lineage>
        <taxon>Bacteria</taxon>
        <taxon>Bacillati</taxon>
        <taxon>Actinomycetota</taxon>
        <taxon>Actinomycetes</taxon>
        <taxon>Micrococcales</taxon>
        <taxon>Micrococcaceae</taxon>
        <taxon>Paeniglutamicibacter</taxon>
    </lineage>
</organism>